<evidence type="ECO:0000313" key="2">
    <source>
        <dbReference type="Proteomes" id="UP000199259"/>
    </source>
</evidence>
<keyword evidence="2" id="KW-1185">Reference proteome</keyword>
<gene>
    <name evidence="1" type="ORF">SAMN04488589_2698</name>
</gene>
<proteinExistence type="predicted"/>
<comment type="caution">
    <text evidence="1">The sequence shown here is derived from an EMBL/GenBank/DDBJ whole genome shotgun (WGS) entry which is preliminary data.</text>
</comment>
<dbReference type="EMBL" id="FNCA01000012">
    <property type="protein sequence ID" value="SDG32308.1"/>
    <property type="molecule type" value="Genomic_DNA"/>
</dbReference>
<accession>A0A7Z7AYX7</accession>
<organism evidence="1 2">
    <name type="scientific">Methanolobus vulcani</name>
    <dbReference type="NCBI Taxonomy" id="38026"/>
    <lineage>
        <taxon>Archaea</taxon>
        <taxon>Methanobacteriati</taxon>
        <taxon>Methanobacteriota</taxon>
        <taxon>Stenosarchaea group</taxon>
        <taxon>Methanomicrobia</taxon>
        <taxon>Methanosarcinales</taxon>
        <taxon>Methanosarcinaceae</taxon>
        <taxon>Methanolobus</taxon>
    </lineage>
</organism>
<reference evidence="1 2" key="1">
    <citation type="submission" date="2016-10" db="EMBL/GenBank/DDBJ databases">
        <authorList>
            <person name="Varghese N."/>
            <person name="Submissions S."/>
        </authorList>
    </citation>
    <scope>NUCLEOTIDE SEQUENCE [LARGE SCALE GENOMIC DNA]</scope>
    <source>
        <strain evidence="1 2">PL 12/M</strain>
    </source>
</reference>
<name>A0A7Z7AYX7_9EURY</name>
<dbReference type="Proteomes" id="UP000199259">
    <property type="component" value="Unassembled WGS sequence"/>
</dbReference>
<evidence type="ECO:0000313" key="1">
    <source>
        <dbReference type="EMBL" id="SDG32308.1"/>
    </source>
</evidence>
<sequence>MMLAATLLVSMAFVPAVSAKEVNNFDGGGISVSKHVSKPEILLNESDIGIRSLSNPNPSTSGLTLIGSDASDTSNIYGQQLMSYRMYSVDNENDPDYDYFVIWVQSTDKLNVPLPLKWIKTGIKNINNGEIVDWSPSGTVYTESGETKTLTLGLSVPVVASISQTFTDPDGKLYPNVFTTTQFESKWSASGTGTFDVGFNAAGVQVKSPAGTYPSFTWYASANEY</sequence>
<dbReference type="AlphaFoldDB" id="A0A7Z7AYX7"/>
<protein>
    <submittedName>
        <fullName evidence="1">Uncharacterized protein</fullName>
    </submittedName>
</protein>